<evidence type="ECO:0000313" key="4">
    <source>
        <dbReference type="Proteomes" id="UP001174936"/>
    </source>
</evidence>
<comment type="caution">
    <text evidence="3">The sequence shown here is derived from an EMBL/GenBank/DDBJ whole genome shotgun (WGS) entry which is preliminary data.</text>
</comment>
<keyword evidence="4" id="KW-1185">Reference proteome</keyword>
<accession>A0AA39XZ73</accession>
<name>A0AA39XZ73_9PEZI</name>
<feature type="region of interest" description="Disordered" evidence="2">
    <location>
        <begin position="181"/>
        <end position="320"/>
    </location>
</feature>
<dbReference type="EMBL" id="JAULSV010000005">
    <property type="protein sequence ID" value="KAK0642948.1"/>
    <property type="molecule type" value="Genomic_DNA"/>
</dbReference>
<feature type="coiled-coil region" evidence="1">
    <location>
        <begin position="62"/>
        <end position="110"/>
    </location>
</feature>
<organism evidence="3 4">
    <name type="scientific">Cercophora newfieldiana</name>
    <dbReference type="NCBI Taxonomy" id="92897"/>
    <lineage>
        <taxon>Eukaryota</taxon>
        <taxon>Fungi</taxon>
        <taxon>Dikarya</taxon>
        <taxon>Ascomycota</taxon>
        <taxon>Pezizomycotina</taxon>
        <taxon>Sordariomycetes</taxon>
        <taxon>Sordariomycetidae</taxon>
        <taxon>Sordariales</taxon>
        <taxon>Lasiosphaeriaceae</taxon>
        <taxon>Cercophora</taxon>
    </lineage>
</organism>
<reference evidence="3" key="1">
    <citation type="submission" date="2023-06" db="EMBL/GenBank/DDBJ databases">
        <title>Genome-scale phylogeny and comparative genomics of the fungal order Sordariales.</title>
        <authorList>
            <consortium name="Lawrence Berkeley National Laboratory"/>
            <person name="Hensen N."/>
            <person name="Bonometti L."/>
            <person name="Westerberg I."/>
            <person name="Brannstrom I.O."/>
            <person name="Guillou S."/>
            <person name="Cros-Aarteil S."/>
            <person name="Calhoun S."/>
            <person name="Haridas S."/>
            <person name="Kuo A."/>
            <person name="Mondo S."/>
            <person name="Pangilinan J."/>
            <person name="Riley R."/>
            <person name="Labutti K."/>
            <person name="Andreopoulos B."/>
            <person name="Lipzen A."/>
            <person name="Chen C."/>
            <person name="Yanf M."/>
            <person name="Daum C."/>
            <person name="Ng V."/>
            <person name="Clum A."/>
            <person name="Steindorff A."/>
            <person name="Ohm R."/>
            <person name="Martin F."/>
            <person name="Silar P."/>
            <person name="Natvig D."/>
            <person name="Lalanne C."/>
            <person name="Gautier V."/>
            <person name="Ament-Velasquez S.L."/>
            <person name="Kruys A."/>
            <person name="Hutchinson M.I."/>
            <person name="Powell A.J."/>
            <person name="Barry K."/>
            <person name="Miller A.N."/>
            <person name="Grigoriev I.V."/>
            <person name="Debuchy R."/>
            <person name="Gladieux P."/>
            <person name="Thoren M.H."/>
            <person name="Johannesson H."/>
        </authorList>
    </citation>
    <scope>NUCLEOTIDE SEQUENCE</scope>
    <source>
        <strain evidence="3">SMH2532-1</strain>
    </source>
</reference>
<feature type="compositionally biased region" description="Polar residues" evidence="2">
    <location>
        <begin position="270"/>
        <end position="286"/>
    </location>
</feature>
<evidence type="ECO:0000256" key="2">
    <source>
        <dbReference type="SAM" id="MobiDB-lite"/>
    </source>
</evidence>
<dbReference type="AlphaFoldDB" id="A0AA39XZ73"/>
<evidence type="ECO:0000313" key="3">
    <source>
        <dbReference type="EMBL" id="KAK0642948.1"/>
    </source>
</evidence>
<evidence type="ECO:0000256" key="1">
    <source>
        <dbReference type="SAM" id="Coils"/>
    </source>
</evidence>
<sequence>MADVAADVTLEGGRATGGSCTVYNVARVDHVSLPNAQIRCATPIAASLRKKLAARLKNVLGIRRLSNRWKDAERKAEDAERIADDAKRKAEDLAKQNEMLSSQLADLKCALAKCQAASQQREIQMGNLLAESQREVEALSSYIDQREALDQEWQTLNAASIRVEARKCTLISQVSELKSQEANRRRRTLPRGPPVGFNTALSSNLSGSTGQENPPILDENAAAKDDRSQGTFAMSQPLPQPPAFSNVDRAGCPAEKTTASKNVDTRTDSSCHINRQRPPSTSSGITCGTLSSPSSLTLSSVTTVESDTSPPTPPPGTTEFLQRPPEDYWGWDWFGFGSDANTWPQTDSRDVERIPAFVDVDDISSALASDVSFSRKLTTKFSQYFISW</sequence>
<keyword evidence="1" id="KW-0175">Coiled coil</keyword>
<proteinExistence type="predicted"/>
<protein>
    <submittedName>
        <fullName evidence="3">Uncharacterized protein</fullName>
    </submittedName>
</protein>
<feature type="compositionally biased region" description="Low complexity" evidence="2">
    <location>
        <begin position="288"/>
        <end position="309"/>
    </location>
</feature>
<feature type="compositionally biased region" description="Polar residues" evidence="2">
    <location>
        <begin position="199"/>
        <end position="212"/>
    </location>
</feature>
<gene>
    <name evidence="3" type="ORF">B0T16DRAFT_414986</name>
</gene>
<dbReference type="Proteomes" id="UP001174936">
    <property type="component" value="Unassembled WGS sequence"/>
</dbReference>